<accession>A0A8X6QNA6</accession>
<name>A0A8X6QNA6_NEPPI</name>
<organism evidence="2 3">
    <name type="scientific">Nephila pilipes</name>
    <name type="common">Giant wood spider</name>
    <name type="synonym">Nephila maculata</name>
    <dbReference type="NCBI Taxonomy" id="299642"/>
    <lineage>
        <taxon>Eukaryota</taxon>
        <taxon>Metazoa</taxon>
        <taxon>Ecdysozoa</taxon>
        <taxon>Arthropoda</taxon>
        <taxon>Chelicerata</taxon>
        <taxon>Arachnida</taxon>
        <taxon>Araneae</taxon>
        <taxon>Araneomorphae</taxon>
        <taxon>Entelegynae</taxon>
        <taxon>Araneoidea</taxon>
        <taxon>Nephilidae</taxon>
        <taxon>Nephila</taxon>
    </lineage>
</organism>
<keyword evidence="3" id="KW-1185">Reference proteome</keyword>
<dbReference type="Proteomes" id="UP000887013">
    <property type="component" value="Unassembled WGS sequence"/>
</dbReference>
<protein>
    <submittedName>
        <fullName evidence="2">Uncharacterized protein</fullName>
    </submittedName>
</protein>
<evidence type="ECO:0000313" key="2">
    <source>
        <dbReference type="EMBL" id="GFU28016.1"/>
    </source>
</evidence>
<proteinExistence type="predicted"/>
<evidence type="ECO:0000256" key="1">
    <source>
        <dbReference type="SAM" id="MobiDB-lite"/>
    </source>
</evidence>
<reference evidence="2" key="1">
    <citation type="submission" date="2020-08" db="EMBL/GenBank/DDBJ databases">
        <title>Multicomponent nature underlies the extraordinary mechanical properties of spider dragline silk.</title>
        <authorList>
            <person name="Kono N."/>
            <person name="Nakamura H."/>
            <person name="Mori M."/>
            <person name="Yoshida Y."/>
            <person name="Ohtoshi R."/>
            <person name="Malay A.D."/>
            <person name="Moran D.A.P."/>
            <person name="Tomita M."/>
            <person name="Numata K."/>
            <person name="Arakawa K."/>
        </authorList>
    </citation>
    <scope>NUCLEOTIDE SEQUENCE</scope>
</reference>
<sequence length="98" mass="11512">MLIEIINKYKTKTIRLYLSQLSCCSVNTCCSTLRLRRHSYKRPESPSESKGDRSLIRLPPRVTMTTNDDGQSLLVLNSPVDDTEVYFQDYQRCSKRYW</sequence>
<gene>
    <name evidence="2" type="ORF">NPIL_662821</name>
</gene>
<dbReference type="EMBL" id="BMAW01032963">
    <property type="protein sequence ID" value="GFU28016.1"/>
    <property type="molecule type" value="Genomic_DNA"/>
</dbReference>
<comment type="caution">
    <text evidence="2">The sequence shown here is derived from an EMBL/GenBank/DDBJ whole genome shotgun (WGS) entry which is preliminary data.</text>
</comment>
<dbReference type="AlphaFoldDB" id="A0A8X6QNA6"/>
<evidence type="ECO:0000313" key="3">
    <source>
        <dbReference type="Proteomes" id="UP000887013"/>
    </source>
</evidence>
<feature type="region of interest" description="Disordered" evidence="1">
    <location>
        <begin position="38"/>
        <end position="57"/>
    </location>
</feature>
<feature type="compositionally biased region" description="Basic and acidic residues" evidence="1">
    <location>
        <begin position="41"/>
        <end position="55"/>
    </location>
</feature>